<evidence type="ECO:0000313" key="1">
    <source>
        <dbReference type="EMBL" id="KRY24477.1"/>
    </source>
</evidence>
<feature type="non-terminal residue" evidence="1">
    <location>
        <position position="64"/>
    </location>
</feature>
<reference evidence="1 2" key="1">
    <citation type="submission" date="2015-01" db="EMBL/GenBank/DDBJ databases">
        <title>Evolution of Trichinella species and genotypes.</title>
        <authorList>
            <person name="Korhonen P.K."/>
            <person name="Edoardo P."/>
            <person name="Giuseppe L.R."/>
            <person name="Gasser R.B."/>
        </authorList>
    </citation>
    <scope>NUCLEOTIDE SEQUENCE [LARGE SCALE GENOMIC DNA]</scope>
    <source>
        <strain evidence="1">ISS3</strain>
    </source>
</reference>
<dbReference type="AlphaFoldDB" id="A0A0V1AIM5"/>
<accession>A0A0V1AIM5</accession>
<protein>
    <submittedName>
        <fullName evidence="1">Uncharacterized protein</fullName>
    </submittedName>
</protein>
<sequence>MDTIRTVDRSPGNDQFVQLIMAAMSLTTLVRLVVDEYIPNVASQSTKSHLMMNRVSLVRRLLSV</sequence>
<comment type="caution">
    <text evidence="1">The sequence shown here is derived from an EMBL/GenBank/DDBJ whole genome shotgun (WGS) entry which is preliminary data.</text>
</comment>
<organism evidence="1 2">
    <name type="scientific">Trichinella spiralis</name>
    <name type="common">Trichina worm</name>
    <dbReference type="NCBI Taxonomy" id="6334"/>
    <lineage>
        <taxon>Eukaryota</taxon>
        <taxon>Metazoa</taxon>
        <taxon>Ecdysozoa</taxon>
        <taxon>Nematoda</taxon>
        <taxon>Enoplea</taxon>
        <taxon>Dorylaimia</taxon>
        <taxon>Trichinellida</taxon>
        <taxon>Trichinellidae</taxon>
        <taxon>Trichinella</taxon>
    </lineage>
</organism>
<evidence type="ECO:0000313" key="2">
    <source>
        <dbReference type="Proteomes" id="UP000054776"/>
    </source>
</evidence>
<dbReference type="Proteomes" id="UP000054776">
    <property type="component" value="Unassembled WGS sequence"/>
</dbReference>
<name>A0A0V1AIM5_TRISP</name>
<proteinExistence type="predicted"/>
<dbReference type="EMBL" id="JYDH01001705">
    <property type="protein sequence ID" value="KRY24477.1"/>
    <property type="molecule type" value="Genomic_DNA"/>
</dbReference>
<keyword evidence="2" id="KW-1185">Reference proteome</keyword>
<dbReference type="InParanoid" id="A0A0V1AIM5"/>
<gene>
    <name evidence="1" type="ORF">T01_3020</name>
</gene>